<dbReference type="PANTHER" id="PTHR34822:SF1">
    <property type="entry name" value="GRPB FAMILY PROTEIN"/>
    <property type="match status" value="1"/>
</dbReference>
<dbReference type="EMBL" id="JXXK01000005">
    <property type="protein sequence ID" value="KJF40715.1"/>
    <property type="molecule type" value="Genomic_DNA"/>
</dbReference>
<evidence type="ECO:0000313" key="1">
    <source>
        <dbReference type="EMBL" id="KJF40715.1"/>
    </source>
</evidence>
<proteinExistence type="predicted"/>
<reference evidence="1" key="1">
    <citation type="submission" date="2015-02" db="EMBL/GenBank/DDBJ databases">
        <title>A novel member of the family Ruminococcaceae isolated from human feces.</title>
        <authorList>
            <person name="Shkoporov A.N."/>
            <person name="Chaplin A.V."/>
            <person name="Motuzova O.V."/>
            <person name="Kafarskaia L.I."/>
            <person name="Khokhlova E.V."/>
            <person name="Efimov B.A."/>
        </authorList>
    </citation>
    <scope>NUCLEOTIDE SEQUENCE [LARGE SCALE GENOMIC DNA]</scope>
    <source>
        <strain evidence="1">585-1</strain>
    </source>
</reference>
<protein>
    <recommendedName>
        <fullName evidence="3">GrpB family protein</fullName>
    </recommendedName>
</protein>
<dbReference type="GeneID" id="42856134"/>
<gene>
    <name evidence="1" type="ORF">TQ39_05790</name>
</gene>
<keyword evidence="2" id="KW-1185">Reference proteome</keyword>
<dbReference type="Proteomes" id="UP000032483">
    <property type="component" value="Unassembled WGS sequence"/>
</dbReference>
<dbReference type="RefSeq" id="WP_050004849.1">
    <property type="nucleotide sequence ID" value="NZ_CAUBPW010000003.1"/>
</dbReference>
<evidence type="ECO:0000313" key="2">
    <source>
        <dbReference type="Proteomes" id="UP000032483"/>
    </source>
</evidence>
<evidence type="ECO:0008006" key="3">
    <source>
        <dbReference type="Google" id="ProtNLM"/>
    </source>
</evidence>
<dbReference type="InterPro" id="IPR043519">
    <property type="entry name" value="NT_sf"/>
</dbReference>
<dbReference type="PANTHER" id="PTHR34822">
    <property type="entry name" value="GRPB DOMAIN PROTEIN (AFU_ORTHOLOGUE AFUA_1G01530)"/>
    <property type="match status" value="1"/>
</dbReference>
<comment type="caution">
    <text evidence="1">The sequence shown here is derived from an EMBL/GenBank/DDBJ whole genome shotgun (WGS) entry which is preliminary data.</text>
</comment>
<organism evidence="1 2">
    <name type="scientific">Ruthenibacterium lactatiformans</name>
    <dbReference type="NCBI Taxonomy" id="1550024"/>
    <lineage>
        <taxon>Bacteria</taxon>
        <taxon>Bacillati</taxon>
        <taxon>Bacillota</taxon>
        <taxon>Clostridia</taxon>
        <taxon>Eubacteriales</taxon>
        <taxon>Oscillospiraceae</taxon>
        <taxon>Ruthenibacterium</taxon>
    </lineage>
</organism>
<dbReference type="InterPro" id="IPR007344">
    <property type="entry name" value="GrpB/CoaE"/>
</dbReference>
<dbReference type="AlphaFoldDB" id="A0A0D8J182"/>
<name>A0A0D8J182_9FIRM</name>
<dbReference type="SUPFAM" id="SSF81301">
    <property type="entry name" value="Nucleotidyltransferase"/>
    <property type="match status" value="1"/>
</dbReference>
<dbReference type="PATRIC" id="fig|1550024.3.peg.1306"/>
<dbReference type="Gene3D" id="3.30.460.10">
    <property type="entry name" value="Beta Polymerase, domain 2"/>
    <property type="match status" value="1"/>
</dbReference>
<sequence>MQHITVVPYDPAWSGLYEAEAQAIAGVLGQRLTAIHHIGSTAVPGLAAKPVIDIMPVVRAVTEADECRADFEALGYEYLGEFGIPGRRYLRKGGDEWTHQMHIFASDDVHAIARHLAVRDYLRAHPARAAAYGALKLELAARFPYDIDGYCDGKDAFVGALERDALEWRAACDLKNGSNKA</sequence>
<accession>A0A0D8J182</accession>
<dbReference type="Pfam" id="PF04229">
    <property type="entry name" value="GrpB"/>
    <property type="match status" value="1"/>
</dbReference>